<name>A0A699R8J1_TANCI</name>
<evidence type="ECO:0000256" key="1">
    <source>
        <dbReference type="SAM" id="MobiDB-lite"/>
    </source>
</evidence>
<feature type="region of interest" description="Disordered" evidence="1">
    <location>
        <begin position="1"/>
        <end position="113"/>
    </location>
</feature>
<feature type="non-terminal residue" evidence="2">
    <location>
        <position position="1"/>
    </location>
</feature>
<dbReference type="EMBL" id="BKCJ011079765">
    <property type="protein sequence ID" value="GFC81437.1"/>
    <property type="molecule type" value="Genomic_DNA"/>
</dbReference>
<feature type="compositionally biased region" description="Pro residues" evidence="1">
    <location>
        <begin position="78"/>
        <end position="89"/>
    </location>
</feature>
<protein>
    <submittedName>
        <fullName evidence="2">Uncharacterized protein</fullName>
    </submittedName>
</protein>
<sequence length="201" mass="20838">AVLQATHQARAAGRGGAGLCPDRPGGRARRRPRGGAEPPYLAGYAAADDRPTNCAGSHRPTGGPPHPVAVASARPRAPGNPAPRHPPSPGRATTTGHSGAVRGSAVRSRRQAGPSHAAAVRIGGQYEHVRLLGLQTGNGTLHDLNDALVEEGDAACRTFAANRPHGQMQRLARCAERLEIVGAGACRNCVRHIGDRLRCLS</sequence>
<organism evidence="2">
    <name type="scientific">Tanacetum cinerariifolium</name>
    <name type="common">Dalmatian daisy</name>
    <name type="synonym">Chrysanthemum cinerariifolium</name>
    <dbReference type="NCBI Taxonomy" id="118510"/>
    <lineage>
        <taxon>Eukaryota</taxon>
        <taxon>Viridiplantae</taxon>
        <taxon>Streptophyta</taxon>
        <taxon>Embryophyta</taxon>
        <taxon>Tracheophyta</taxon>
        <taxon>Spermatophyta</taxon>
        <taxon>Magnoliopsida</taxon>
        <taxon>eudicotyledons</taxon>
        <taxon>Gunneridae</taxon>
        <taxon>Pentapetalae</taxon>
        <taxon>asterids</taxon>
        <taxon>campanulids</taxon>
        <taxon>Asterales</taxon>
        <taxon>Asteraceae</taxon>
        <taxon>Asteroideae</taxon>
        <taxon>Anthemideae</taxon>
        <taxon>Anthemidinae</taxon>
        <taxon>Tanacetum</taxon>
    </lineage>
</organism>
<gene>
    <name evidence="2" type="ORF">Tci_853407</name>
</gene>
<accession>A0A699R8J1</accession>
<reference evidence="2" key="1">
    <citation type="journal article" date="2019" name="Sci. Rep.">
        <title>Draft genome of Tanacetum cinerariifolium, the natural source of mosquito coil.</title>
        <authorList>
            <person name="Yamashiro T."/>
            <person name="Shiraishi A."/>
            <person name="Satake H."/>
            <person name="Nakayama K."/>
        </authorList>
    </citation>
    <scope>NUCLEOTIDE SEQUENCE</scope>
</reference>
<feature type="non-terminal residue" evidence="2">
    <location>
        <position position="201"/>
    </location>
</feature>
<comment type="caution">
    <text evidence="2">The sequence shown here is derived from an EMBL/GenBank/DDBJ whole genome shotgun (WGS) entry which is preliminary data.</text>
</comment>
<proteinExistence type="predicted"/>
<feature type="compositionally biased region" description="Low complexity" evidence="1">
    <location>
        <begin position="68"/>
        <end position="77"/>
    </location>
</feature>
<dbReference type="AlphaFoldDB" id="A0A699R8J1"/>
<evidence type="ECO:0000313" key="2">
    <source>
        <dbReference type="EMBL" id="GFC81437.1"/>
    </source>
</evidence>